<feature type="transmembrane region" description="Helical" evidence="6">
    <location>
        <begin position="446"/>
        <end position="463"/>
    </location>
</feature>
<evidence type="ECO:0000256" key="1">
    <source>
        <dbReference type="ARBA" id="ARBA00004651"/>
    </source>
</evidence>
<feature type="transmembrane region" description="Helical" evidence="6">
    <location>
        <begin position="155"/>
        <end position="179"/>
    </location>
</feature>
<dbReference type="PANTHER" id="PTHR30250">
    <property type="entry name" value="PST FAMILY PREDICTED COLANIC ACID TRANSPORTER"/>
    <property type="match status" value="1"/>
</dbReference>
<evidence type="ECO:0000313" key="8">
    <source>
        <dbReference type="Proteomes" id="UP001628220"/>
    </source>
</evidence>
<feature type="transmembrane region" description="Helical" evidence="6">
    <location>
        <begin position="51"/>
        <end position="73"/>
    </location>
</feature>
<feature type="transmembrane region" description="Helical" evidence="6">
    <location>
        <begin position="236"/>
        <end position="255"/>
    </location>
</feature>
<feature type="transmembrane region" description="Helical" evidence="6">
    <location>
        <begin position="361"/>
        <end position="379"/>
    </location>
</feature>
<keyword evidence="3 6" id="KW-0812">Transmembrane</keyword>
<evidence type="ECO:0000256" key="2">
    <source>
        <dbReference type="ARBA" id="ARBA00022475"/>
    </source>
</evidence>
<reference evidence="7 8" key="1">
    <citation type="journal article" date="2025" name="Int. J. Syst. Evol. Microbiol.">
        <title>Desulfovibrio falkowii sp. nov., Porphyromonas miyakawae sp. nov., Mediterraneibacter flintii sp. nov. and Owariibacterium komagatae gen. nov., sp. nov., isolated from human faeces.</title>
        <authorList>
            <person name="Hamaguchi T."/>
            <person name="Ohara M."/>
            <person name="Hisatomi A."/>
            <person name="Sekiguchi K."/>
            <person name="Takeda J.I."/>
            <person name="Ueyama J."/>
            <person name="Ito M."/>
            <person name="Nishiwaki H."/>
            <person name="Ogi T."/>
            <person name="Hirayama M."/>
            <person name="Ohkuma M."/>
            <person name="Sakamoto M."/>
            <person name="Ohno K."/>
        </authorList>
    </citation>
    <scope>NUCLEOTIDE SEQUENCE [LARGE SCALE GENOMIC DNA]</scope>
    <source>
        <strain evidence="7 8">13CB11C</strain>
    </source>
</reference>
<feature type="transmembrane region" description="Helical" evidence="6">
    <location>
        <begin position="469"/>
        <end position="492"/>
    </location>
</feature>
<feature type="transmembrane region" description="Helical" evidence="6">
    <location>
        <begin position="386"/>
        <end position="405"/>
    </location>
</feature>
<keyword evidence="5 6" id="KW-0472">Membrane</keyword>
<protein>
    <submittedName>
        <fullName evidence="7">Oligosaccharide flippase family protein</fullName>
    </submittedName>
</protein>
<feature type="transmembrane region" description="Helical" evidence="6">
    <location>
        <begin position="15"/>
        <end position="36"/>
    </location>
</feature>
<feature type="transmembrane region" description="Helical" evidence="6">
    <location>
        <begin position="85"/>
        <end position="106"/>
    </location>
</feature>
<feature type="transmembrane region" description="Helical" evidence="6">
    <location>
        <begin position="411"/>
        <end position="434"/>
    </location>
</feature>
<feature type="transmembrane region" description="Helical" evidence="6">
    <location>
        <begin position="118"/>
        <end position="143"/>
    </location>
</feature>
<keyword evidence="4 6" id="KW-1133">Transmembrane helix</keyword>
<dbReference type="PANTHER" id="PTHR30250:SF11">
    <property type="entry name" value="O-ANTIGEN TRANSPORTER-RELATED"/>
    <property type="match status" value="1"/>
</dbReference>
<evidence type="ECO:0000256" key="6">
    <source>
        <dbReference type="SAM" id="Phobius"/>
    </source>
</evidence>
<evidence type="ECO:0000256" key="4">
    <source>
        <dbReference type="ARBA" id="ARBA00022989"/>
    </source>
</evidence>
<feature type="transmembrane region" description="Helical" evidence="6">
    <location>
        <begin position="275"/>
        <end position="298"/>
    </location>
</feature>
<evidence type="ECO:0000313" key="7">
    <source>
        <dbReference type="EMBL" id="GAB1252183.1"/>
    </source>
</evidence>
<name>A0ABQ0E3B8_9PORP</name>
<keyword evidence="2" id="KW-1003">Cell membrane</keyword>
<dbReference type="RefSeq" id="WP_411916243.1">
    <property type="nucleotide sequence ID" value="NZ_BAAFSF010000004.1"/>
</dbReference>
<evidence type="ECO:0000256" key="3">
    <source>
        <dbReference type="ARBA" id="ARBA00022692"/>
    </source>
</evidence>
<sequence length="516" mass="58379">MAKEGALGRLAKDTAWYGLSTILGRLINWLLVPFYVRVLATTGEYGVVTNLYAWTALLLVILTYGMETGFLRFANKAEEDSHKVYYSSMQLLSITSTLFVVLAAVFRRDLAHWMGIGTQYASLVIMLAFIVASDAFMSIPYAYLRFKKRAVRFAVIKLSFVVVNVLLNLFFLLLCPYIYRTSPEAISWCYRPDWSVEYIFVSNLIANAVVFALLIPTMCEAGRGNSGGWQLMKRMLGYSLPLLLLGIAGIFNQMADKILFPLLYHDPDEAMNQLGIYGACFKIAVVMMLFTQAFRYAFEPFFFEKGSGTDEEQTRKDNLASVMHYFWIFMLWIFLAVVAAMPILKHIVVSDYYPGLKVVPLVMWGEMMIGIALNLSTWYKLTDRTLWGAIISLLGCLIGVVIIVLGVPRYGFMACAWAVALSNTLMVLISYLLGQKYYPVTYNIKGGLLYLLFAAVLYGALILSDRYAAVLGVAHWVMNILVVLLFGFVAFYKEAPLRHALQRIKQKVNKYGRRNK</sequence>
<comment type="subcellular location">
    <subcellularLocation>
        <location evidence="1">Cell membrane</location>
        <topology evidence="1">Multi-pass membrane protein</topology>
    </subcellularLocation>
</comment>
<dbReference type="InterPro" id="IPR002797">
    <property type="entry name" value="Polysacc_synth"/>
</dbReference>
<feature type="transmembrane region" description="Helical" evidence="6">
    <location>
        <begin position="199"/>
        <end position="215"/>
    </location>
</feature>
<proteinExistence type="predicted"/>
<evidence type="ECO:0000256" key="5">
    <source>
        <dbReference type="ARBA" id="ARBA00023136"/>
    </source>
</evidence>
<dbReference type="InterPro" id="IPR050833">
    <property type="entry name" value="Poly_Biosynth_Transport"/>
</dbReference>
<dbReference type="Pfam" id="PF01943">
    <property type="entry name" value="Polysacc_synt"/>
    <property type="match status" value="1"/>
</dbReference>
<organism evidence="7 8">
    <name type="scientific">Porphyromonas miyakawae</name>
    <dbReference type="NCBI Taxonomy" id="3137470"/>
    <lineage>
        <taxon>Bacteria</taxon>
        <taxon>Pseudomonadati</taxon>
        <taxon>Bacteroidota</taxon>
        <taxon>Bacteroidia</taxon>
        <taxon>Bacteroidales</taxon>
        <taxon>Porphyromonadaceae</taxon>
        <taxon>Porphyromonas</taxon>
    </lineage>
</organism>
<feature type="transmembrane region" description="Helical" evidence="6">
    <location>
        <begin position="319"/>
        <end position="341"/>
    </location>
</feature>
<dbReference type="EMBL" id="BAAFSF010000004">
    <property type="protein sequence ID" value="GAB1252183.1"/>
    <property type="molecule type" value="Genomic_DNA"/>
</dbReference>
<comment type="caution">
    <text evidence="7">The sequence shown here is derived from an EMBL/GenBank/DDBJ whole genome shotgun (WGS) entry which is preliminary data.</text>
</comment>
<gene>
    <name evidence="7" type="ORF">Tsumi_12890</name>
</gene>
<accession>A0ABQ0E3B8</accession>
<dbReference type="Proteomes" id="UP001628220">
    <property type="component" value="Unassembled WGS sequence"/>
</dbReference>
<keyword evidence="8" id="KW-1185">Reference proteome</keyword>